<dbReference type="Gene3D" id="3.10.290.60">
    <property type="entry name" value="Ubiquitin-activating enzyme E1, UFD domain"/>
    <property type="match status" value="1"/>
</dbReference>
<dbReference type="Proteomes" id="UP001163046">
    <property type="component" value="Unassembled WGS sequence"/>
</dbReference>
<feature type="region of interest" description="Disordered" evidence="1">
    <location>
        <begin position="368"/>
        <end position="392"/>
    </location>
</feature>
<dbReference type="GO" id="GO:0141221">
    <property type="term" value="F:histone deacetylase activity, hydrolytic mechanism"/>
    <property type="evidence" value="ECO:0007669"/>
    <property type="project" value="UniProtKB-EC"/>
</dbReference>
<feature type="domain" description="Ubiquitin-activating enzyme E1 C-terminal" evidence="2">
    <location>
        <begin position="2"/>
        <end position="116"/>
    </location>
</feature>
<dbReference type="InterPro" id="IPR023696">
    <property type="entry name" value="Ureohydrolase_dom_sf"/>
</dbReference>
<dbReference type="Gene3D" id="3.40.800.20">
    <property type="entry name" value="Histone deacetylase domain"/>
    <property type="match status" value="2"/>
</dbReference>
<dbReference type="InterPro" id="IPR037138">
    <property type="entry name" value="His_deacetylse_dom_sf"/>
</dbReference>
<dbReference type="EMBL" id="MU827946">
    <property type="protein sequence ID" value="KAJ7314693.1"/>
    <property type="molecule type" value="Genomic_DNA"/>
</dbReference>
<dbReference type="SUPFAM" id="SSF52768">
    <property type="entry name" value="Arginase/deacetylase"/>
    <property type="match status" value="1"/>
</dbReference>
<dbReference type="InterPro" id="IPR038252">
    <property type="entry name" value="UBA_E1_C_sf"/>
</dbReference>
<dbReference type="Pfam" id="PF00850">
    <property type="entry name" value="Hist_deacetyl"/>
    <property type="match status" value="2"/>
</dbReference>
<protein>
    <submittedName>
        <fullName evidence="3">Histone deacetylase 11</fullName>
        <ecNumber evidence="3">3.5.1.98</ecNumber>
    </submittedName>
</protein>
<dbReference type="InterPro" id="IPR023801">
    <property type="entry name" value="His_deacetylse_dom"/>
</dbReference>
<dbReference type="AlphaFoldDB" id="A0A9X0CCE2"/>
<name>A0A9X0CCE2_9CNID</name>
<dbReference type="OrthoDB" id="437693at2759"/>
<sequence>MVTSVLFFQYYDKEFTLWDRFEVNGLYEDGHEMTMKELFEYFQNTHKLEVTMLSQGVCMLYSFFMPAAKMKDRLALKVSEAVEKVSKKKIKSYVKALVLELCCNDTEGEDVEVPYVRYRFRAQECHLYVEVTANQWPIVYSEDYNIGFMGLEKLHPFDSGKWGKVFQYLKDANMVDEKSVVEPRETTGEDLLVVHTQSYLDSLRWSARVAMICEVPPLALLPNFIVQRKVLSPMRIQTGGSILAAKLAVERGLGNKYWWRLKSLLWIKWRRFLCLCRHNISNQGAIKKNIELRHHTDDETYLPLLRKHIPEALNDFKPDIIAYNAGTDILIGDPLGNLAITPQRRTARIIADSVLNLQEQGLISCNYSESGPRGNKNKSESRTTYNTFQHHL</sequence>
<proteinExistence type="predicted"/>
<dbReference type="PANTHER" id="PTHR10625:SF23">
    <property type="entry name" value="HISTONE DEACETYLASE 11"/>
    <property type="match status" value="1"/>
</dbReference>
<keyword evidence="4" id="KW-1185">Reference proteome</keyword>
<organism evidence="3 4">
    <name type="scientific">Desmophyllum pertusum</name>
    <dbReference type="NCBI Taxonomy" id="174260"/>
    <lineage>
        <taxon>Eukaryota</taxon>
        <taxon>Metazoa</taxon>
        <taxon>Cnidaria</taxon>
        <taxon>Anthozoa</taxon>
        <taxon>Hexacorallia</taxon>
        <taxon>Scleractinia</taxon>
        <taxon>Caryophylliina</taxon>
        <taxon>Caryophylliidae</taxon>
        <taxon>Desmophyllum</taxon>
    </lineage>
</organism>
<evidence type="ECO:0000256" key="1">
    <source>
        <dbReference type="SAM" id="MobiDB-lite"/>
    </source>
</evidence>
<reference evidence="3" key="1">
    <citation type="submission" date="2023-01" db="EMBL/GenBank/DDBJ databases">
        <title>Genome assembly of the deep-sea coral Lophelia pertusa.</title>
        <authorList>
            <person name="Herrera S."/>
            <person name="Cordes E."/>
        </authorList>
    </citation>
    <scope>NUCLEOTIDE SEQUENCE</scope>
    <source>
        <strain evidence="3">USNM1676648</strain>
        <tissue evidence="3">Polyp</tissue>
    </source>
</reference>
<evidence type="ECO:0000313" key="4">
    <source>
        <dbReference type="Proteomes" id="UP001163046"/>
    </source>
</evidence>
<dbReference type="SMART" id="SM00985">
    <property type="entry name" value="UBA_e1_C"/>
    <property type="match status" value="1"/>
</dbReference>
<accession>A0A9X0CCE2</accession>
<dbReference type="GO" id="GO:0040029">
    <property type="term" value="P:epigenetic regulation of gene expression"/>
    <property type="evidence" value="ECO:0007669"/>
    <property type="project" value="TreeGrafter"/>
</dbReference>
<keyword evidence="3" id="KW-0378">Hydrolase</keyword>
<dbReference type="PANTHER" id="PTHR10625">
    <property type="entry name" value="HISTONE DEACETYLASE HDAC1-RELATED"/>
    <property type="match status" value="1"/>
</dbReference>
<dbReference type="FunFam" id="3.10.290.60:FF:000002">
    <property type="entry name" value="Ubiquitin-like modifier-activating enzyme 1"/>
    <property type="match status" value="1"/>
</dbReference>
<dbReference type="Pfam" id="PF09358">
    <property type="entry name" value="E1_UFD"/>
    <property type="match status" value="1"/>
</dbReference>
<evidence type="ECO:0000313" key="3">
    <source>
        <dbReference type="EMBL" id="KAJ7314693.1"/>
    </source>
</evidence>
<feature type="compositionally biased region" description="Polar residues" evidence="1">
    <location>
        <begin position="382"/>
        <end position="392"/>
    </location>
</feature>
<dbReference type="EC" id="3.5.1.98" evidence="3"/>
<dbReference type="InterPro" id="IPR018965">
    <property type="entry name" value="Ub-activating_enz_E1_C"/>
</dbReference>
<comment type="caution">
    <text evidence="3">The sequence shown here is derived from an EMBL/GenBank/DDBJ whole genome shotgun (WGS) entry which is preliminary data.</text>
</comment>
<dbReference type="GO" id="GO:0000118">
    <property type="term" value="C:histone deacetylase complex"/>
    <property type="evidence" value="ECO:0007669"/>
    <property type="project" value="TreeGrafter"/>
</dbReference>
<gene>
    <name evidence="3" type="primary">HDAC11_2</name>
    <name evidence="3" type="ORF">OS493_039244</name>
</gene>
<evidence type="ECO:0000259" key="2">
    <source>
        <dbReference type="SMART" id="SM00985"/>
    </source>
</evidence>